<evidence type="ECO:0000313" key="1">
    <source>
        <dbReference type="EMBL" id="EDK33126.1"/>
    </source>
</evidence>
<dbReference type="KEGG" id="ckl:CKL_1084"/>
<name>A5N745_CLOK5</name>
<dbReference type="EMBL" id="CP000673">
    <property type="protein sequence ID" value="EDK33126.1"/>
    <property type="molecule type" value="Genomic_DNA"/>
</dbReference>
<evidence type="ECO:0000313" key="2">
    <source>
        <dbReference type="Proteomes" id="UP000002411"/>
    </source>
</evidence>
<reference evidence="1 2" key="1">
    <citation type="journal article" date="2008" name="Proc. Natl. Acad. Sci. U.S.A.">
        <title>The genome of Clostridium kluyveri, a strict anaerobe with unique metabolic features.</title>
        <authorList>
            <person name="Seedorf H."/>
            <person name="Fricke W.F."/>
            <person name="Veith B."/>
            <person name="Brueggemann H."/>
            <person name="Liesegang H."/>
            <person name="Strittmatter A."/>
            <person name="Miethke M."/>
            <person name="Buckel W."/>
            <person name="Hinderberger J."/>
            <person name="Li F."/>
            <person name="Hagemeier C."/>
            <person name="Thauer R.K."/>
            <person name="Gottschalk G."/>
        </authorList>
    </citation>
    <scope>NUCLEOTIDE SEQUENCE [LARGE SCALE GENOMIC DNA]</scope>
    <source>
        <strain evidence="2">ATCC 8527 / DSM 555 / NCIMB 10680</strain>
    </source>
</reference>
<evidence type="ECO:0008006" key="3">
    <source>
        <dbReference type="Google" id="ProtNLM"/>
    </source>
</evidence>
<gene>
    <name evidence="1" type="ordered locus">CKL_1084</name>
</gene>
<protein>
    <recommendedName>
        <fullName evidence="3">ArnR1-like winged helix-turn-helix domain-containing protein</fullName>
    </recommendedName>
</protein>
<dbReference type="HOGENOM" id="CLU_2681181_0_0_9"/>
<dbReference type="STRING" id="431943.CKL_1084"/>
<dbReference type="AlphaFoldDB" id="A5N745"/>
<organism evidence="1 2">
    <name type="scientific">Clostridium kluyveri (strain ATCC 8527 / DSM 555 / NBRC 12016 / NCIMB 10680 / K1)</name>
    <dbReference type="NCBI Taxonomy" id="431943"/>
    <lineage>
        <taxon>Bacteria</taxon>
        <taxon>Bacillati</taxon>
        <taxon>Bacillota</taxon>
        <taxon>Clostridia</taxon>
        <taxon>Eubacteriales</taxon>
        <taxon>Clostridiaceae</taxon>
        <taxon>Clostridium</taxon>
    </lineage>
</organism>
<proteinExistence type="predicted"/>
<dbReference type="Proteomes" id="UP000002411">
    <property type="component" value="Chromosome"/>
</dbReference>
<sequence>MELSRKIGLSKELALRIIRPLIIYGFISERKNKYNLTNLGYMLTDKNDNSLVEYTLEAISKEKLKYNVYMEGEI</sequence>
<dbReference type="SUPFAM" id="SSF46785">
    <property type="entry name" value="Winged helix' DNA-binding domain"/>
    <property type="match status" value="1"/>
</dbReference>
<accession>A5N745</accession>
<keyword evidence="2" id="KW-1185">Reference proteome</keyword>
<dbReference type="RefSeq" id="WP_012101463.1">
    <property type="nucleotide sequence ID" value="NC_009706.1"/>
</dbReference>
<dbReference type="InterPro" id="IPR036390">
    <property type="entry name" value="WH_DNA-bd_sf"/>
</dbReference>